<dbReference type="EMBL" id="CP053452">
    <property type="protein sequence ID" value="QJW93322.1"/>
    <property type="molecule type" value="Genomic_DNA"/>
</dbReference>
<dbReference type="RefSeq" id="WP_171469532.1">
    <property type="nucleotide sequence ID" value="NZ_CP053452.2"/>
</dbReference>
<dbReference type="Proteomes" id="UP000503447">
    <property type="component" value="Chromosome"/>
</dbReference>
<sequence length="212" mass="24312">MELITEPYSEQVKVWPKEGRHILAQFDSETIIVYQGYRPSIGRFAAEHGAFGGDFSYSRMSWVKPNFLWMMYRSGWGTKEEQEITLALRLRRAFFDSLLASAVPSSWDRKQFATHEDWSRGVGRSSVRVQWDPDHHPSGAKLERRAIQLGLRGERLEAFGRRELVEVIDLSEFVAEQRARLSSGGVSALITPRERVYRPADPDIASQLQLAE</sequence>
<protein>
    <recommendedName>
        <fullName evidence="3">DUF4291 domain-containing protein</fullName>
    </recommendedName>
</protein>
<evidence type="ECO:0008006" key="3">
    <source>
        <dbReference type="Google" id="ProtNLM"/>
    </source>
</evidence>
<dbReference type="InterPro" id="IPR025633">
    <property type="entry name" value="DUF4291"/>
</dbReference>
<gene>
    <name evidence="1" type="ORF">FTUN_0828</name>
</gene>
<evidence type="ECO:0000313" key="2">
    <source>
        <dbReference type="Proteomes" id="UP000503447"/>
    </source>
</evidence>
<keyword evidence="2" id="KW-1185">Reference proteome</keyword>
<accession>A0A6M5YK17</accession>
<reference evidence="2" key="1">
    <citation type="submission" date="2020-05" db="EMBL/GenBank/DDBJ databases">
        <title>Frigoriglobus tundricola gen. nov., sp. nov., a psychrotolerant cellulolytic planctomycete of the family Gemmataceae with two divergent copies of 16S rRNA gene.</title>
        <authorList>
            <person name="Kulichevskaya I.S."/>
            <person name="Ivanova A.A."/>
            <person name="Naumoff D.G."/>
            <person name="Beletsky A.V."/>
            <person name="Rijpstra W.I.C."/>
            <person name="Sinninghe Damste J.S."/>
            <person name="Mardanov A.V."/>
            <person name="Ravin N.V."/>
            <person name="Dedysh S.N."/>
        </authorList>
    </citation>
    <scope>NUCLEOTIDE SEQUENCE [LARGE SCALE GENOMIC DNA]</scope>
    <source>
        <strain evidence="2">PL17</strain>
    </source>
</reference>
<dbReference type="Pfam" id="PF14124">
    <property type="entry name" value="DUF4291"/>
    <property type="match status" value="1"/>
</dbReference>
<dbReference type="PANTHER" id="PTHR38567">
    <property type="entry name" value="DUF4291 DOMAIN-CONTAINING PROTEIN"/>
    <property type="match status" value="1"/>
</dbReference>
<name>A0A6M5YK17_9BACT</name>
<evidence type="ECO:0000313" key="1">
    <source>
        <dbReference type="EMBL" id="QJW93322.1"/>
    </source>
</evidence>
<dbReference type="PANTHER" id="PTHR38567:SF1">
    <property type="entry name" value="DUF4291 DOMAIN-CONTAINING PROTEIN"/>
    <property type="match status" value="1"/>
</dbReference>
<organism evidence="1 2">
    <name type="scientific">Frigoriglobus tundricola</name>
    <dbReference type="NCBI Taxonomy" id="2774151"/>
    <lineage>
        <taxon>Bacteria</taxon>
        <taxon>Pseudomonadati</taxon>
        <taxon>Planctomycetota</taxon>
        <taxon>Planctomycetia</taxon>
        <taxon>Gemmatales</taxon>
        <taxon>Gemmataceae</taxon>
        <taxon>Frigoriglobus</taxon>
    </lineage>
</organism>
<dbReference type="KEGG" id="ftj:FTUN_0828"/>
<proteinExistence type="predicted"/>
<dbReference type="AlphaFoldDB" id="A0A6M5YK17"/>